<dbReference type="eggNOG" id="KOG0059">
    <property type="taxonomic scope" value="Eukaryota"/>
</dbReference>
<feature type="transmembrane region" description="Helical" evidence="11">
    <location>
        <begin position="473"/>
        <end position="494"/>
    </location>
</feature>
<dbReference type="GO" id="GO:0005524">
    <property type="term" value="F:ATP binding"/>
    <property type="evidence" value="ECO:0007669"/>
    <property type="project" value="UniProtKB-KW"/>
</dbReference>
<evidence type="ECO:0000256" key="5">
    <source>
        <dbReference type="ARBA" id="ARBA00022737"/>
    </source>
</evidence>
<dbReference type="InterPro" id="IPR003439">
    <property type="entry name" value="ABC_transporter-like_ATP-bd"/>
</dbReference>
<feature type="transmembrane region" description="Helical" evidence="11">
    <location>
        <begin position="1382"/>
        <end position="1406"/>
    </location>
</feature>
<dbReference type="VEuPathDB" id="FungiDB:PYU1_G012572"/>
<protein>
    <recommendedName>
        <fullName evidence="12">ABC transporter domain-containing protein</fullName>
    </recommendedName>
</protein>
<keyword evidence="7" id="KW-0067">ATP-binding</keyword>
<evidence type="ECO:0000313" key="13">
    <source>
        <dbReference type="EnsemblProtists" id="PYU1_T012598"/>
    </source>
</evidence>
<dbReference type="HOGENOM" id="CLU_000604_19_3_1"/>
<evidence type="ECO:0000256" key="6">
    <source>
        <dbReference type="ARBA" id="ARBA00022741"/>
    </source>
</evidence>
<keyword evidence="14" id="KW-1185">Reference proteome</keyword>
<comment type="subcellular location">
    <subcellularLocation>
        <location evidence="1">Membrane</location>
        <topology evidence="1">Multi-pass membrane protein</topology>
    </subcellularLocation>
</comment>
<feature type="transmembrane region" description="Helical" evidence="11">
    <location>
        <begin position="606"/>
        <end position="627"/>
    </location>
</feature>
<organism evidence="13 14">
    <name type="scientific">Globisporangium ultimum (strain ATCC 200006 / CBS 805.95 / DAOM BR144)</name>
    <name type="common">Pythium ultimum</name>
    <dbReference type="NCBI Taxonomy" id="431595"/>
    <lineage>
        <taxon>Eukaryota</taxon>
        <taxon>Sar</taxon>
        <taxon>Stramenopiles</taxon>
        <taxon>Oomycota</taxon>
        <taxon>Peronosporomycetes</taxon>
        <taxon>Pythiales</taxon>
        <taxon>Pythiaceae</taxon>
        <taxon>Globisporangium</taxon>
    </lineage>
</organism>
<dbReference type="InterPro" id="IPR026082">
    <property type="entry name" value="ABCA"/>
</dbReference>
<dbReference type="GO" id="GO:0005319">
    <property type="term" value="F:lipid transporter activity"/>
    <property type="evidence" value="ECO:0007669"/>
    <property type="project" value="TreeGrafter"/>
</dbReference>
<dbReference type="GO" id="GO:0016887">
    <property type="term" value="F:ATP hydrolysis activity"/>
    <property type="evidence" value="ECO:0007669"/>
    <property type="project" value="InterPro"/>
</dbReference>
<dbReference type="EnsemblProtists" id="PYU1_T012598">
    <property type="protein sequence ID" value="PYU1_T012598"/>
    <property type="gene ID" value="PYU1_G012572"/>
</dbReference>
<evidence type="ECO:0000256" key="11">
    <source>
        <dbReference type="SAM" id="Phobius"/>
    </source>
</evidence>
<feature type="transmembrane region" description="Helical" evidence="11">
    <location>
        <begin position="1074"/>
        <end position="1092"/>
    </location>
</feature>
<evidence type="ECO:0000256" key="1">
    <source>
        <dbReference type="ARBA" id="ARBA00004141"/>
    </source>
</evidence>
<dbReference type="GO" id="GO:0140359">
    <property type="term" value="F:ABC-type transporter activity"/>
    <property type="evidence" value="ECO:0007669"/>
    <property type="project" value="InterPro"/>
</dbReference>
<feature type="transmembrane region" description="Helical" evidence="11">
    <location>
        <begin position="1342"/>
        <end position="1362"/>
    </location>
</feature>
<dbReference type="InterPro" id="IPR003593">
    <property type="entry name" value="AAA+_ATPase"/>
</dbReference>
<dbReference type="PROSITE" id="PS50893">
    <property type="entry name" value="ABC_TRANSPORTER_2"/>
    <property type="match status" value="2"/>
</dbReference>
<dbReference type="EMBL" id="GL376612">
    <property type="status" value="NOT_ANNOTATED_CDS"/>
    <property type="molecule type" value="Genomic_DNA"/>
</dbReference>
<dbReference type="PROSITE" id="PS00211">
    <property type="entry name" value="ABC_TRANSPORTER_1"/>
    <property type="match status" value="2"/>
</dbReference>
<dbReference type="GO" id="GO:0016020">
    <property type="term" value="C:membrane"/>
    <property type="evidence" value="ECO:0007669"/>
    <property type="project" value="UniProtKB-SubCell"/>
</dbReference>
<dbReference type="Pfam" id="PF12698">
    <property type="entry name" value="ABC2_membrane_3"/>
    <property type="match status" value="2"/>
</dbReference>
<dbReference type="Gene3D" id="3.40.50.300">
    <property type="entry name" value="P-loop containing nucleotide triphosphate hydrolases"/>
    <property type="match status" value="2"/>
</dbReference>
<dbReference type="InterPro" id="IPR017871">
    <property type="entry name" value="ABC_transporter-like_CS"/>
</dbReference>
<keyword evidence="6" id="KW-0547">Nucleotide-binding</keyword>
<evidence type="ECO:0000256" key="3">
    <source>
        <dbReference type="ARBA" id="ARBA00022448"/>
    </source>
</evidence>
<proteinExistence type="inferred from homology"/>
<dbReference type="PANTHER" id="PTHR19229">
    <property type="entry name" value="ATP-BINDING CASSETTE TRANSPORTER SUBFAMILY A ABCA"/>
    <property type="match status" value="1"/>
</dbReference>
<feature type="transmembrane region" description="Helical" evidence="11">
    <location>
        <begin position="1285"/>
        <end position="1314"/>
    </location>
</feature>
<sequence>MDLSERRTTWTFIKALMWKNVLLKRRHVGGTILEIALPMVFVLLLGLVKNLMTDVDVPRGWSDDTTIPGGSDSVGTSYNLYQPTGTTLKWVPASLPKFDMPESSLTGLILMLGWQAVADGINMDELTTADLATCSKGVAVLGAVSTDAASPNRIPEACAGKVAPYKIGIVPDTTFTRQYFMQTMDLWYPRLAMQNGTLSSVPQVPSFLESVEFFESNDAFEEYVKSDDYGKEVDKPRIYGAIVFDDVPNDDAIGTFASIEYTVRMNSTTARKKNVGRIPKTRGSQIDLFQRSIDIDRYAGYTVTGFLTLQTLVTRFVTCMPHWNATTQTTTGECQRPQATANASAALDDRLLSTLSNDVLIKSALQSFGTDTNGTDLSSFASLLATMPESTKEALLKPLRQAPQPYLGATVAPFPVYAYVSSPFYDAVSDVFALVFILAYLYMISRVLVVFIHEKESRMREYMKILGVKESAILISWYITYIGIAFLSAILQALGGLVGLFNNSSVVLIFLFFFLFGTSVLAFGFLVSAIFSKARTGAFMGMIVFFLMYFVSTAFTEDTSESAKTIASVLSPVALSFGIKVVANLESTGQGISFDNMNVVNENYRFSTTLLAFLFDTILYTLVGLYFEKVIPKEWGTTLKWYFPVSPSYWRSRRANLKLGSSNLDNVLLDDVTLNVNPNFESVSGELREQERNGNVLSVQQLRKVFPVPGGEKVAVKGVDLVMYRDQITCLLGHNGAGKTTLISMLTGMTPASSGNATFRGLSLNDDMDAIRESLGICFQHDVLFGELTVQEHLLIFGQIKGYVDEELMAIVENQIREVGLTEKRHVKSCELSGGMKRKLSVAISLLGDSSLVFLDEPTSGMDPYSRRSTWEILLNNRNGRVMVLTTHFMDEADILGDRIAIMAEGQLRCCGSSLFLKNRFGAGYNLTLVKDDAGCDDNQLIAFIQLYVPAAQVLSNVGSEIAFQLPLASSSEFASMFAEMDQQLARLGLLSYGVSVTTLEEVFIKVAEADDEDNQHTLGKQARNPGPKENAPTGFVVEDVPVASGGEPQGLFMVHLKALLLKRFRVAKRDKKMMIYSMFLPVLLLFLGLELQSLASITKSDPKLALTTDALPDTQMSPTPYYCQADTGNNKWCSSVMDATMFTGAAPSQISTAVIPQPAFESSSPTVFDVKYTNPTINQSDATGYELRLGQEVFNTAYGINQAAVTGQFGAYLVHGDSSKNLFSYNLLVNTTAMHSAAIFKALMDQAIYRFFAANTSSPAAGDDAIDLKVNSHPLPLSASSKALFGSLLAFSSCILIVVAFTYFPASIVVFLVKERQAEHNAKHQQLVSGVSLSAFWLSNYIWDLMIYAVPFTAAIIMIKAFDISSMTGSSDCQACTSSTFPAVILLFFLFGLAICPFTYCMSYLFKDHASSQTYTIMINFVIGVVLLVASFIMDIVDSTESVNDVLVFFWRFSPLFSLGHGLLNLVLADLESTLGSTGEQKGPFSTDVMGFEIMYLFVMTLVFGSLAVGIDYAMTFPSVKQMTAPDHSQDDENHVDDIDVQKEAQRVASGGADKDMIKLHNLRKVYKGGKAAVRNLTFGLKRGECFGFLGINGAGKTTTMKMLTGDVVPSSGTATLCGFDILTQQLEVRRQIGYCPQFDALFELMTVREHLDLFARIKGVPSSQVDTVIADKIQQMNLSSFEHKLAGSLSGGNKRKLSVAIAMIGDPQIIFLDEPSTGMDPVSRRFMWDVIADISTRSKSSTIVLTTHSMEESEALCSRVGIMVGGRMRCLGSVQHLKSRFGDGLMLDIKLATMDADELQATVLEHFGGPDPALVTSSELKDKCRLLGDASLANRIVASHPTGYALAAAMERDGFVRAEALCSWCIEETRFDALHAFLAREFRSDGAVAMMERQNDFCRFKLRGTSAQELKLSNVFALVERAKATLHIREYSVSQTTLEQIFNQFAAQQAEEQGVARGMFAADGSTAK</sequence>
<keyword evidence="9 11" id="KW-0472">Membrane</keyword>
<feature type="transmembrane region" description="Helical" evidence="11">
    <location>
        <begin position="1490"/>
        <end position="1512"/>
    </location>
</feature>
<dbReference type="PANTHER" id="PTHR19229:SF36">
    <property type="entry name" value="ATP-BINDING CASSETTE SUB-FAMILY A MEMBER 2"/>
    <property type="match status" value="1"/>
</dbReference>
<dbReference type="InParanoid" id="K3X5U9"/>
<feature type="domain" description="ABC transporter" evidence="12">
    <location>
        <begin position="697"/>
        <end position="930"/>
    </location>
</feature>
<evidence type="ECO:0000313" key="14">
    <source>
        <dbReference type="Proteomes" id="UP000019132"/>
    </source>
</evidence>
<feature type="transmembrane region" description="Helical" evidence="11">
    <location>
        <begin position="27"/>
        <end position="48"/>
    </location>
</feature>
<comment type="similarity">
    <text evidence="2">Belongs to the ABC transporter superfamily. ABCA family.</text>
</comment>
<evidence type="ECO:0000256" key="2">
    <source>
        <dbReference type="ARBA" id="ARBA00008869"/>
    </source>
</evidence>
<dbReference type="SUPFAM" id="SSF52540">
    <property type="entry name" value="P-loop containing nucleoside triphosphate hydrolases"/>
    <property type="match status" value="2"/>
</dbReference>
<keyword evidence="4 11" id="KW-0812">Transmembrane</keyword>
<dbReference type="Pfam" id="PF00005">
    <property type="entry name" value="ABC_tran"/>
    <property type="match status" value="2"/>
</dbReference>
<dbReference type="InterPro" id="IPR027417">
    <property type="entry name" value="P-loop_NTPase"/>
</dbReference>
<feature type="transmembrane region" description="Helical" evidence="11">
    <location>
        <begin position="431"/>
        <end position="452"/>
    </location>
</feature>
<feature type="region of interest" description="Disordered" evidence="10">
    <location>
        <begin position="1015"/>
        <end position="1034"/>
    </location>
</feature>
<dbReference type="CDD" id="cd03263">
    <property type="entry name" value="ABC_subfamily_A"/>
    <property type="match status" value="2"/>
</dbReference>
<feature type="domain" description="ABC transporter" evidence="12">
    <location>
        <begin position="1559"/>
        <end position="1792"/>
    </location>
</feature>
<dbReference type="OMA" id="PYYCQAD"/>
<feature type="transmembrane region" description="Helical" evidence="11">
    <location>
        <begin position="506"/>
        <end position="531"/>
    </location>
</feature>
<dbReference type="STRING" id="431595.K3X5U9"/>
<feature type="transmembrane region" description="Helical" evidence="11">
    <location>
        <begin position="1418"/>
        <end position="1438"/>
    </location>
</feature>
<dbReference type="SMART" id="SM00382">
    <property type="entry name" value="AAA"/>
    <property type="match status" value="2"/>
</dbReference>
<evidence type="ECO:0000256" key="4">
    <source>
        <dbReference type="ARBA" id="ARBA00022692"/>
    </source>
</evidence>
<dbReference type="FunFam" id="3.40.50.300:FF:000904">
    <property type="entry name" value="ABC transporter A family member 1"/>
    <property type="match status" value="1"/>
</dbReference>
<feature type="transmembrane region" description="Helical" evidence="11">
    <location>
        <begin position="538"/>
        <end position="555"/>
    </location>
</feature>
<keyword evidence="5" id="KW-0677">Repeat</keyword>
<feature type="transmembrane region" description="Helical" evidence="11">
    <location>
        <begin position="1450"/>
        <end position="1469"/>
    </location>
</feature>
<reference evidence="13" key="3">
    <citation type="submission" date="2015-02" db="UniProtKB">
        <authorList>
            <consortium name="EnsemblProtists"/>
        </authorList>
    </citation>
    <scope>IDENTIFICATION</scope>
    <source>
        <strain evidence="13">DAOM BR144</strain>
    </source>
</reference>
<accession>K3X5U9</accession>
<evidence type="ECO:0000256" key="9">
    <source>
        <dbReference type="ARBA" id="ARBA00023136"/>
    </source>
</evidence>
<evidence type="ECO:0000259" key="12">
    <source>
        <dbReference type="PROSITE" id="PS50893"/>
    </source>
</evidence>
<evidence type="ECO:0000256" key="10">
    <source>
        <dbReference type="SAM" id="MobiDB-lite"/>
    </source>
</evidence>
<name>K3X5U9_GLOUD</name>
<dbReference type="Proteomes" id="UP000019132">
    <property type="component" value="Unassembled WGS sequence"/>
</dbReference>
<dbReference type="InterPro" id="IPR013525">
    <property type="entry name" value="ABC2_TM"/>
</dbReference>
<keyword evidence="8 11" id="KW-1133">Transmembrane helix</keyword>
<reference evidence="14" key="2">
    <citation type="submission" date="2010-04" db="EMBL/GenBank/DDBJ databases">
        <authorList>
            <person name="Buell R."/>
            <person name="Hamilton J."/>
            <person name="Hostetler J."/>
        </authorList>
    </citation>
    <scope>NUCLEOTIDE SEQUENCE [LARGE SCALE GENOMIC DNA]</scope>
    <source>
        <strain evidence="14">DAOM:BR144</strain>
    </source>
</reference>
<reference evidence="14" key="1">
    <citation type="journal article" date="2010" name="Genome Biol.">
        <title>Genome sequence of the necrotrophic plant pathogen Pythium ultimum reveals original pathogenicity mechanisms and effector repertoire.</title>
        <authorList>
            <person name="Levesque C.A."/>
            <person name="Brouwer H."/>
            <person name="Cano L."/>
            <person name="Hamilton J.P."/>
            <person name="Holt C."/>
            <person name="Huitema E."/>
            <person name="Raffaele S."/>
            <person name="Robideau G.P."/>
            <person name="Thines M."/>
            <person name="Win J."/>
            <person name="Zerillo M.M."/>
            <person name="Beakes G.W."/>
            <person name="Boore J.L."/>
            <person name="Busam D."/>
            <person name="Dumas B."/>
            <person name="Ferriera S."/>
            <person name="Fuerstenberg S.I."/>
            <person name="Gachon C.M."/>
            <person name="Gaulin E."/>
            <person name="Govers F."/>
            <person name="Grenville-Briggs L."/>
            <person name="Horner N."/>
            <person name="Hostetler J."/>
            <person name="Jiang R.H."/>
            <person name="Johnson J."/>
            <person name="Krajaejun T."/>
            <person name="Lin H."/>
            <person name="Meijer H.J."/>
            <person name="Moore B."/>
            <person name="Morris P."/>
            <person name="Phuntmart V."/>
            <person name="Puiu D."/>
            <person name="Shetty J."/>
            <person name="Stajich J.E."/>
            <person name="Tripathy S."/>
            <person name="Wawra S."/>
            <person name="van West P."/>
            <person name="Whitty B.R."/>
            <person name="Coutinho P.M."/>
            <person name="Henrissat B."/>
            <person name="Martin F."/>
            <person name="Thomas P.D."/>
            <person name="Tyler B.M."/>
            <person name="De Vries R.P."/>
            <person name="Kamoun S."/>
            <person name="Yandell M."/>
            <person name="Tisserat N."/>
            <person name="Buell C.R."/>
        </authorList>
    </citation>
    <scope>NUCLEOTIDE SEQUENCE</scope>
    <source>
        <strain evidence="14">DAOM:BR144</strain>
    </source>
</reference>
<dbReference type="FunFam" id="3.40.50.300:FF:000298">
    <property type="entry name" value="ATP-binding cassette sub-family A member 12"/>
    <property type="match status" value="1"/>
</dbReference>
<evidence type="ECO:0000256" key="7">
    <source>
        <dbReference type="ARBA" id="ARBA00022840"/>
    </source>
</evidence>
<keyword evidence="3" id="KW-0813">Transport</keyword>
<evidence type="ECO:0000256" key="8">
    <source>
        <dbReference type="ARBA" id="ARBA00022989"/>
    </source>
</evidence>